<evidence type="ECO:0000313" key="1">
    <source>
        <dbReference type="EMBL" id="KAF9483296.1"/>
    </source>
</evidence>
<dbReference type="AlphaFoldDB" id="A0A9P5Z9H4"/>
<gene>
    <name evidence="1" type="ORF">BDN70DRAFT_827814</name>
</gene>
<dbReference type="InterPro" id="IPR036047">
    <property type="entry name" value="F-box-like_dom_sf"/>
</dbReference>
<comment type="caution">
    <text evidence="1">The sequence shown here is derived from an EMBL/GenBank/DDBJ whole genome shotgun (WGS) entry which is preliminary data.</text>
</comment>
<evidence type="ECO:0000313" key="2">
    <source>
        <dbReference type="Proteomes" id="UP000807469"/>
    </source>
</evidence>
<dbReference type="InterPro" id="IPR032675">
    <property type="entry name" value="LRR_dom_sf"/>
</dbReference>
<name>A0A9P5Z9H4_9AGAR</name>
<dbReference type="EMBL" id="MU155155">
    <property type="protein sequence ID" value="KAF9483296.1"/>
    <property type="molecule type" value="Genomic_DNA"/>
</dbReference>
<proteinExistence type="predicted"/>
<dbReference type="Proteomes" id="UP000807469">
    <property type="component" value="Unassembled WGS sequence"/>
</dbReference>
<protein>
    <recommendedName>
        <fullName evidence="3">F-box domain-containing protein</fullName>
    </recommendedName>
</protein>
<dbReference type="Gene3D" id="3.80.10.10">
    <property type="entry name" value="Ribonuclease Inhibitor"/>
    <property type="match status" value="1"/>
</dbReference>
<organism evidence="1 2">
    <name type="scientific">Pholiota conissans</name>
    <dbReference type="NCBI Taxonomy" id="109636"/>
    <lineage>
        <taxon>Eukaryota</taxon>
        <taxon>Fungi</taxon>
        <taxon>Dikarya</taxon>
        <taxon>Basidiomycota</taxon>
        <taxon>Agaricomycotina</taxon>
        <taxon>Agaricomycetes</taxon>
        <taxon>Agaricomycetidae</taxon>
        <taxon>Agaricales</taxon>
        <taxon>Agaricineae</taxon>
        <taxon>Strophariaceae</taxon>
        <taxon>Pholiota</taxon>
    </lineage>
</organism>
<dbReference type="OrthoDB" id="3049838at2759"/>
<reference evidence="1" key="1">
    <citation type="submission" date="2020-11" db="EMBL/GenBank/DDBJ databases">
        <authorList>
            <consortium name="DOE Joint Genome Institute"/>
            <person name="Ahrendt S."/>
            <person name="Riley R."/>
            <person name="Andreopoulos W."/>
            <person name="Labutti K."/>
            <person name="Pangilinan J."/>
            <person name="Ruiz-Duenas F.J."/>
            <person name="Barrasa J.M."/>
            <person name="Sanchez-Garcia M."/>
            <person name="Camarero S."/>
            <person name="Miyauchi S."/>
            <person name="Serrano A."/>
            <person name="Linde D."/>
            <person name="Babiker R."/>
            <person name="Drula E."/>
            <person name="Ayuso-Fernandez I."/>
            <person name="Pacheco R."/>
            <person name="Padilla G."/>
            <person name="Ferreira P."/>
            <person name="Barriuso J."/>
            <person name="Kellner H."/>
            <person name="Castanera R."/>
            <person name="Alfaro M."/>
            <person name="Ramirez L."/>
            <person name="Pisabarro A.G."/>
            <person name="Kuo A."/>
            <person name="Tritt A."/>
            <person name="Lipzen A."/>
            <person name="He G."/>
            <person name="Yan M."/>
            <person name="Ng V."/>
            <person name="Cullen D."/>
            <person name="Martin F."/>
            <person name="Rosso M.-N."/>
            <person name="Henrissat B."/>
            <person name="Hibbett D."/>
            <person name="Martinez A.T."/>
            <person name="Grigoriev I.V."/>
        </authorList>
    </citation>
    <scope>NUCLEOTIDE SEQUENCE</scope>
    <source>
        <strain evidence="1">CIRM-BRFM 674</strain>
    </source>
</reference>
<evidence type="ECO:0008006" key="3">
    <source>
        <dbReference type="Google" id="ProtNLM"/>
    </source>
</evidence>
<dbReference type="SUPFAM" id="SSF81383">
    <property type="entry name" value="F-box domain"/>
    <property type="match status" value="1"/>
</dbReference>
<accession>A0A9P5Z9H4</accession>
<keyword evidence="2" id="KW-1185">Reference proteome</keyword>
<dbReference type="SUPFAM" id="SSF52047">
    <property type="entry name" value="RNI-like"/>
    <property type="match status" value="1"/>
</dbReference>
<sequence length="567" mass="63998">MPTPDLPIELWLEILRYLPRSTLRKMIGVNRVLFELALDDLYSEVRIISDDMDAEKMFEQLSFPNISMRVRHLFIRPAFLPVMGEDLTPVSRSHENNPSKILSSIKNGIKRATSTSCTTMDMEASTDPSAKILKSASHAIHSCTNLHDITLIVHDQVLTPFFVHFLNSLWALESIGTSLRKLVLDTTVIKFPLILNTLTKNAASLPNLDTLAINISISRIQHSDTEWKTACDALVKFFKAFRGGLTSFIFSSLVTNDLNTLFELFPIFPKLTAFEFRSVFNIHTFPHSKDFTRFIHRHSQTLTTLLIKPRGHSATASSSDDSYSVWLHHPPALQTTERLYSLTQLVFPKLKSLDVGLREVWGSPTLVGSDQTPNSGFGFLPDLTRVTPNLTRLVITDVKLIPQRAMALLNMLATSEGGSSLEELDIAIQVVYPQLFDRLSQTLPHLRALTIECARYSTMDDEIANGFLSVINCVGFEETMRSRIYPGLDLRYLRMGSMYHCGVPHPNYAIMKSVADSLSHDVELDTELRCDCVENVNFYPPRTLLTAHPAGRSGMWYTPLRLLSQRR</sequence>